<reference evidence="2 3" key="1">
    <citation type="submission" date="2019-03" db="EMBL/GenBank/DDBJ databases">
        <title>Genomic Encyclopedia of Type Strains, Phase IV (KMG-IV): sequencing the most valuable type-strain genomes for metagenomic binning, comparative biology and taxonomic classification.</title>
        <authorList>
            <person name="Goeker M."/>
        </authorList>
    </citation>
    <scope>NUCLEOTIDE SEQUENCE [LARGE SCALE GENOMIC DNA]</scope>
    <source>
        <strain evidence="2 3">DSM 45361</strain>
    </source>
</reference>
<evidence type="ECO:0000313" key="3">
    <source>
        <dbReference type="Proteomes" id="UP000295444"/>
    </source>
</evidence>
<keyword evidence="3" id="KW-1185">Reference proteome</keyword>
<sequence>MTLAQGNTPQKSQRTWIRMECPGIAPPAPRVSDEGMGGIGGRGAGWPGPLPEEEDGLEPTIVRGRE</sequence>
<evidence type="ECO:0000256" key="1">
    <source>
        <dbReference type="SAM" id="MobiDB-lite"/>
    </source>
</evidence>
<accession>A0A4V3CZT0</accession>
<organism evidence="2 3">
    <name type="scientific">Labedaea rhizosphaerae</name>
    <dbReference type="NCBI Taxonomy" id="598644"/>
    <lineage>
        <taxon>Bacteria</taxon>
        <taxon>Bacillati</taxon>
        <taxon>Actinomycetota</taxon>
        <taxon>Actinomycetes</taxon>
        <taxon>Pseudonocardiales</taxon>
        <taxon>Pseudonocardiaceae</taxon>
        <taxon>Labedaea</taxon>
    </lineage>
</organism>
<feature type="region of interest" description="Disordered" evidence="1">
    <location>
        <begin position="22"/>
        <end position="66"/>
    </location>
</feature>
<feature type="compositionally biased region" description="Gly residues" evidence="1">
    <location>
        <begin position="35"/>
        <end position="46"/>
    </location>
</feature>
<protein>
    <submittedName>
        <fullName evidence="2">Uncharacterized protein</fullName>
    </submittedName>
</protein>
<comment type="caution">
    <text evidence="2">The sequence shown here is derived from an EMBL/GenBank/DDBJ whole genome shotgun (WGS) entry which is preliminary data.</text>
</comment>
<name>A0A4V3CZT0_LABRH</name>
<gene>
    <name evidence="2" type="ORF">EV186_102767</name>
</gene>
<proteinExistence type="predicted"/>
<dbReference type="EMBL" id="SNXZ01000002">
    <property type="protein sequence ID" value="TDQ00901.1"/>
    <property type="molecule type" value="Genomic_DNA"/>
</dbReference>
<dbReference type="AlphaFoldDB" id="A0A4V3CZT0"/>
<dbReference type="Proteomes" id="UP000295444">
    <property type="component" value="Unassembled WGS sequence"/>
</dbReference>
<evidence type="ECO:0000313" key="2">
    <source>
        <dbReference type="EMBL" id="TDQ00901.1"/>
    </source>
</evidence>